<proteinExistence type="predicted"/>
<accession>A0ACC1JEZ7</accession>
<comment type="caution">
    <text evidence="1">The sequence shown here is derived from an EMBL/GenBank/DDBJ whole genome shotgun (WGS) entry which is preliminary data.</text>
</comment>
<evidence type="ECO:0000313" key="2">
    <source>
        <dbReference type="Proteomes" id="UP001150603"/>
    </source>
</evidence>
<dbReference type="EMBL" id="JANBPW010000438">
    <property type="protein sequence ID" value="KAJ1949511.1"/>
    <property type="molecule type" value="Genomic_DNA"/>
</dbReference>
<name>A0ACC1JEZ7_9FUNG</name>
<dbReference type="Proteomes" id="UP001150603">
    <property type="component" value="Unassembled WGS sequence"/>
</dbReference>
<sequence length="138" mass="15125">MLVRRRRTCHLGVLGTVSGRSDGWMTIGRYCLTGSGLCTSSLRNCFISSSSRFSSSRRFLARTSSRIRSRSNLPLSNARRSSLRTDVRSTTTSVCVTFAGTVSGTNGRSSDAGIGFALNSRRFRWRSSSSANRAFSCF</sequence>
<reference evidence="1" key="1">
    <citation type="submission" date="2022-07" db="EMBL/GenBank/DDBJ databases">
        <title>Phylogenomic reconstructions and comparative analyses of Kickxellomycotina fungi.</title>
        <authorList>
            <person name="Reynolds N.K."/>
            <person name="Stajich J.E."/>
            <person name="Barry K."/>
            <person name="Grigoriev I.V."/>
            <person name="Crous P."/>
            <person name="Smith M.E."/>
        </authorList>
    </citation>
    <scope>NUCLEOTIDE SEQUENCE</scope>
    <source>
        <strain evidence="1">NRRL 5244</strain>
    </source>
</reference>
<keyword evidence="2" id="KW-1185">Reference proteome</keyword>
<gene>
    <name evidence="1" type="ORF">FBU59_001113</name>
</gene>
<evidence type="ECO:0000313" key="1">
    <source>
        <dbReference type="EMBL" id="KAJ1949511.1"/>
    </source>
</evidence>
<protein>
    <submittedName>
        <fullName evidence="1">Uncharacterized protein</fullName>
    </submittedName>
</protein>
<organism evidence="1 2">
    <name type="scientific">Linderina macrospora</name>
    <dbReference type="NCBI Taxonomy" id="4868"/>
    <lineage>
        <taxon>Eukaryota</taxon>
        <taxon>Fungi</taxon>
        <taxon>Fungi incertae sedis</taxon>
        <taxon>Zoopagomycota</taxon>
        <taxon>Kickxellomycotina</taxon>
        <taxon>Kickxellomycetes</taxon>
        <taxon>Kickxellales</taxon>
        <taxon>Kickxellaceae</taxon>
        <taxon>Linderina</taxon>
    </lineage>
</organism>